<sequence>MKTILVVDDHPLLREVVCYALT</sequence>
<feature type="domain" description="Response regulatory" evidence="1">
    <location>
        <begin position="3"/>
        <end position="22"/>
    </location>
</feature>
<reference evidence="2" key="1">
    <citation type="submission" date="2018-05" db="EMBL/GenBank/DDBJ databases">
        <authorList>
            <person name="Lanie J.A."/>
            <person name="Ng W.-L."/>
            <person name="Kazmierczak K.M."/>
            <person name="Andrzejewski T.M."/>
            <person name="Davidsen T.M."/>
            <person name="Wayne K.J."/>
            <person name="Tettelin H."/>
            <person name="Glass J.I."/>
            <person name="Rusch D."/>
            <person name="Podicherti R."/>
            <person name="Tsui H.-C.T."/>
            <person name="Winkler M.E."/>
        </authorList>
    </citation>
    <scope>NUCLEOTIDE SEQUENCE</scope>
</reference>
<evidence type="ECO:0000259" key="1">
    <source>
        <dbReference type="PROSITE" id="PS50110"/>
    </source>
</evidence>
<gene>
    <name evidence="2" type="ORF">METZ01_LOCUS417746</name>
</gene>
<feature type="non-terminal residue" evidence="2">
    <location>
        <position position="22"/>
    </location>
</feature>
<protein>
    <recommendedName>
        <fullName evidence="1">Response regulatory domain-containing protein</fullName>
    </recommendedName>
</protein>
<dbReference type="GO" id="GO:0000160">
    <property type="term" value="P:phosphorelay signal transduction system"/>
    <property type="evidence" value="ECO:0007669"/>
    <property type="project" value="InterPro"/>
</dbReference>
<dbReference type="EMBL" id="UINC01164183">
    <property type="protein sequence ID" value="SVD64892.1"/>
    <property type="molecule type" value="Genomic_DNA"/>
</dbReference>
<dbReference type="InterPro" id="IPR001789">
    <property type="entry name" value="Sig_transdc_resp-reg_receiver"/>
</dbReference>
<name>A0A382X1D1_9ZZZZ</name>
<accession>A0A382X1D1</accession>
<dbReference type="AlphaFoldDB" id="A0A382X1D1"/>
<organism evidence="2">
    <name type="scientific">marine metagenome</name>
    <dbReference type="NCBI Taxonomy" id="408172"/>
    <lineage>
        <taxon>unclassified sequences</taxon>
        <taxon>metagenomes</taxon>
        <taxon>ecological metagenomes</taxon>
    </lineage>
</organism>
<dbReference type="PROSITE" id="PS50110">
    <property type="entry name" value="RESPONSE_REGULATORY"/>
    <property type="match status" value="1"/>
</dbReference>
<evidence type="ECO:0000313" key="2">
    <source>
        <dbReference type="EMBL" id="SVD64892.1"/>
    </source>
</evidence>
<proteinExistence type="predicted"/>